<dbReference type="PROSITE" id="PS52015">
    <property type="entry name" value="TONB_CTD"/>
    <property type="match status" value="1"/>
</dbReference>
<keyword evidence="9 10" id="KW-0472">Membrane</keyword>
<feature type="transmembrane region" description="Helical" evidence="10">
    <location>
        <begin position="12"/>
        <end position="29"/>
    </location>
</feature>
<evidence type="ECO:0000256" key="7">
    <source>
        <dbReference type="ARBA" id="ARBA00022927"/>
    </source>
</evidence>
<comment type="similarity">
    <text evidence="2">Belongs to the TonB family.</text>
</comment>
<evidence type="ECO:0000256" key="1">
    <source>
        <dbReference type="ARBA" id="ARBA00004383"/>
    </source>
</evidence>
<dbReference type="Proteomes" id="UP000029738">
    <property type="component" value="Unassembled WGS sequence"/>
</dbReference>
<evidence type="ECO:0000256" key="3">
    <source>
        <dbReference type="ARBA" id="ARBA00022448"/>
    </source>
</evidence>
<dbReference type="Pfam" id="PF03544">
    <property type="entry name" value="TonB_C"/>
    <property type="match status" value="1"/>
</dbReference>
<dbReference type="InterPro" id="IPR006260">
    <property type="entry name" value="TonB/TolA_C"/>
</dbReference>
<reference evidence="12" key="2">
    <citation type="submission" date="2019-11" db="EMBL/GenBank/DDBJ databases">
        <title>Improved Assembly of Tolypothrix boutellei genome.</title>
        <authorList>
            <person name="Sarangi A.N."/>
            <person name="Mukherjee M."/>
            <person name="Ghosh S."/>
            <person name="Singh D."/>
            <person name="Das A."/>
            <person name="Kant S."/>
            <person name="Prusty A."/>
            <person name="Tripathy S."/>
        </authorList>
    </citation>
    <scope>NUCLEOTIDE SEQUENCE</scope>
    <source>
        <strain evidence="12">VB521301</strain>
    </source>
</reference>
<dbReference type="NCBIfam" id="TIGR01352">
    <property type="entry name" value="tonB_Cterm"/>
    <property type="match status" value="1"/>
</dbReference>
<evidence type="ECO:0000256" key="10">
    <source>
        <dbReference type="SAM" id="Phobius"/>
    </source>
</evidence>
<evidence type="ECO:0000256" key="2">
    <source>
        <dbReference type="ARBA" id="ARBA00006555"/>
    </source>
</evidence>
<dbReference type="EMBL" id="JHEG02000059">
    <property type="protein sequence ID" value="KIE06570.1"/>
    <property type="molecule type" value="Genomic_DNA"/>
</dbReference>
<evidence type="ECO:0000256" key="8">
    <source>
        <dbReference type="ARBA" id="ARBA00022989"/>
    </source>
</evidence>
<evidence type="ECO:0000259" key="11">
    <source>
        <dbReference type="PROSITE" id="PS52015"/>
    </source>
</evidence>
<proteinExistence type="inferred from homology"/>
<keyword evidence="6 10" id="KW-0812">Transmembrane</keyword>
<dbReference type="InterPro" id="IPR051045">
    <property type="entry name" value="TonB-dependent_transducer"/>
</dbReference>
<evidence type="ECO:0000313" key="13">
    <source>
        <dbReference type="EMBL" id="KIE06570.1"/>
    </source>
</evidence>
<gene>
    <name evidence="13" type="ORF">DA73_0235010</name>
    <name evidence="12" type="ORF">DA73_0400035140</name>
</gene>
<dbReference type="OrthoDB" id="512494at2"/>
<organism evidence="13">
    <name type="scientific">Tolypothrix bouteillei VB521301</name>
    <dbReference type="NCBI Taxonomy" id="1479485"/>
    <lineage>
        <taxon>Bacteria</taxon>
        <taxon>Bacillati</taxon>
        <taxon>Cyanobacteriota</taxon>
        <taxon>Cyanophyceae</taxon>
        <taxon>Nostocales</taxon>
        <taxon>Tolypothrichaceae</taxon>
        <taxon>Tolypothrix</taxon>
    </lineage>
</organism>
<dbReference type="InterPro" id="IPR037682">
    <property type="entry name" value="TonB_C"/>
</dbReference>
<dbReference type="EMBL" id="JHEG04000001">
    <property type="protein sequence ID" value="KAF3890112.1"/>
    <property type="molecule type" value="Genomic_DNA"/>
</dbReference>
<keyword evidence="7" id="KW-0653">Protein transport</keyword>
<comment type="subcellular location">
    <subcellularLocation>
        <location evidence="1">Cell inner membrane</location>
        <topology evidence="1">Single-pass membrane protein</topology>
        <orientation evidence="1">Periplasmic side</orientation>
    </subcellularLocation>
</comment>
<evidence type="ECO:0000256" key="4">
    <source>
        <dbReference type="ARBA" id="ARBA00022475"/>
    </source>
</evidence>
<dbReference type="PANTHER" id="PTHR33446">
    <property type="entry name" value="PROTEIN TONB-RELATED"/>
    <property type="match status" value="1"/>
</dbReference>
<dbReference type="STRING" id="1479485.DA73_0235010"/>
<feature type="domain" description="TonB C-terminal" evidence="11">
    <location>
        <begin position="46"/>
        <end position="133"/>
    </location>
</feature>
<evidence type="ECO:0000313" key="12">
    <source>
        <dbReference type="EMBL" id="KAF3890112.1"/>
    </source>
</evidence>
<dbReference type="RefSeq" id="WP_038082880.1">
    <property type="nucleotide sequence ID" value="NZ_JHEG04000001.1"/>
</dbReference>
<reference evidence="13" key="1">
    <citation type="journal article" date="2015" name="Genome Announc.">
        <title>Draft Genome Sequence of Tolypothrix boutellei Strain VB521301.</title>
        <authorList>
            <person name="Chandrababunaidu M.M."/>
            <person name="Singh D."/>
            <person name="Sen D."/>
            <person name="Bhan S."/>
            <person name="Das S."/>
            <person name="Gupta A."/>
            <person name="Adhikary S.P."/>
            <person name="Tripathy S."/>
        </authorList>
    </citation>
    <scope>NUCLEOTIDE SEQUENCE</scope>
    <source>
        <strain evidence="13">VB521301</strain>
    </source>
</reference>
<evidence type="ECO:0000313" key="14">
    <source>
        <dbReference type="Proteomes" id="UP000029738"/>
    </source>
</evidence>
<dbReference type="GO" id="GO:0098797">
    <property type="term" value="C:plasma membrane protein complex"/>
    <property type="evidence" value="ECO:0007669"/>
    <property type="project" value="TreeGrafter"/>
</dbReference>
<comment type="caution">
    <text evidence="13">The sequence shown here is derived from an EMBL/GenBank/DDBJ whole genome shotgun (WGS) entry which is preliminary data.</text>
</comment>
<dbReference type="GO" id="GO:0031992">
    <property type="term" value="F:energy transducer activity"/>
    <property type="evidence" value="ECO:0007669"/>
    <property type="project" value="TreeGrafter"/>
</dbReference>
<keyword evidence="3" id="KW-0813">Transport</keyword>
<dbReference type="GO" id="GO:0015031">
    <property type="term" value="P:protein transport"/>
    <property type="evidence" value="ECO:0007669"/>
    <property type="project" value="UniProtKB-KW"/>
</dbReference>
<accession>A0A0C1R2S2</accession>
<keyword evidence="8 10" id="KW-1133">Transmembrane helix</keyword>
<evidence type="ECO:0000256" key="5">
    <source>
        <dbReference type="ARBA" id="ARBA00022519"/>
    </source>
</evidence>
<protein>
    <submittedName>
        <fullName evidence="12">Energy transducer TonB</fullName>
    </submittedName>
</protein>
<keyword evidence="4" id="KW-1003">Cell membrane</keyword>
<dbReference type="GO" id="GO:0055085">
    <property type="term" value="P:transmembrane transport"/>
    <property type="evidence" value="ECO:0007669"/>
    <property type="project" value="InterPro"/>
</dbReference>
<dbReference type="Gene3D" id="3.30.2420.10">
    <property type="entry name" value="TonB"/>
    <property type="match status" value="1"/>
</dbReference>
<dbReference type="AlphaFoldDB" id="A0A0C1R2S2"/>
<evidence type="ECO:0000256" key="6">
    <source>
        <dbReference type="ARBA" id="ARBA00022692"/>
    </source>
</evidence>
<dbReference type="SUPFAM" id="SSF74653">
    <property type="entry name" value="TolA/TonB C-terminal domain"/>
    <property type="match status" value="1"/>
</dbReference>
<dbReference type="PANTHER" id="PTHR33446:SF2">
    <property type="entry name" value="PROTEIN TONB"/>
    <property type="match status" value="1"/>
</dbReference>
<sequence length="133" mass="14608">MNGINPKTTRIFLTKLIALGAIALIFGIGETIHRGCATEPEPNPENAPFDSRDCIKCYVAYPKIAKQQGIEGTVEVAFDVNNNGNPINIRLVRSSGSRELDDALIQQVPNFQLDPKSAGRKNIRLTVNFSIKK</sequence>
<keyword evidence="5" id="KW-0997">Cell inner membrane</keyword>
<name>A0A0C1R2S2_9CYAN</name>
<keyword evidence="14" id="KW-1185">Reference proteome</keyword>
<evidence type="ECO:0000256" key="9">
    <source>
        <dbReference type="ARBA" id="ARBA00023136"/>
    </source>
</evidence>